<dbReference type="Proteomes" id="UP001056120">
    <property type="component" value="Linkage Group LG28"/>
</dbReference>
<evidence type="ECO:0000313" key="2">
    <source>
        <dbReference type="Proteomes" id="UP001056120"/>
    </source>
</evidence>
<reference evidence="1 2" key="2">
    <citation type="journal article" date="2022" name="Mol. Ecol. Resour.">
        <title>The genomes of chicory, endive, great burdock and yacon provide insights into Asteraceae paleo-polyploidization history and plant inulin production.</title>
        <authorList>
            <person name="Fan W."/>
            <person name="Wang S."/>
            <person name="Wang H."/>
            <person name="Wang A."/>
            <person name="Jiang F."/>
            <person name="Liu H."/>
            <person name="Zhao H."/>
            <person name="Xu D."/>
            <person name="Zhang Y."/>
        </authorList>
    </citation>
    <scope>NUCLEOTIDE SEQUENCE [LARGE SCALE GENOMIC DNA]</scope>
    <source>
        <strain evidence="2">cv. Yunnan</strain>
        <tissue evidence="1">Leaves</tissue>
    </source>
</reference>
<evidence type="ECO:0000313" key="1">
    <source>
        <dbReference type="EMBL" id="KAI3682952.1"/>
    </source>
</evidence>
<keyword evidence="2" id="KW-1185">Reference proteome</keyword>
<sequence>MKKQINWTITYLGLIGNKCRRLSPAISKTGTVRFNLDPFNEHSDVELWEALERSYLKNAIVRNPFGLDAEVSEGGENFSVGQRQLLSLAWALLRKSKILVLDEVTATVDVRTDDLIQKTIRKEFKSRTMLIIAHRLNTIIDCNRILVLENGQACPSYC</sequence>
<reference evidence="2" key="1">
    <citation type="journal article" date="2022" name="Mol. Ecol. Resour.">
        <title>The genomes of chicory, endive, great burdock and yacon provide insights into Asteraceae palaeo-polyploidization history and plant inulin production.</title>
        <authorList>
            <person name="Fan W."/>
            <person name="Wang S."/>
            <person name="Wang H."/>
            <person name="Wang A."/>
            <person name="Jiang F."/>
            <person name="Liu H."/>
            <person name="Zhao H."/>
            <person name="Xu D."/>
            <person name="Zhang Y."/>
        </authorList>
    </citation>
    <scope>NUCLEOTIDE SEQUENCE [LARGE SCALE GENOMIC DNA]</scope>
    <source>
        <strain evidence="2">cv. Yunnan</strain>
    </source>
</reference>
<gene>
    <name evidence="1" type="ORF">L1987_83352</name>
</gene>
<dbReference type="EMBL" id="CM042045">
    <property type="protein sequence ID" value="KAI3682952.1"/>
    <property type="molecule type" value="Genomic_DNA"/>
</dbReference>
<proteinExistence type="predicted"/>
<organism evidence="1 2">
    <name type="scientific">Smallanthus sonchifolius</name>
    <dbReference type="NCBI Taxonomy" id="185202"/>
    <lineage>
        <taxon>Eukaryota</taxon>
        <taxon>Viridiplantae</taxon>
        <taxon>Streptophyta</taxon>
        <taxon>Embryophyta</taxon>
        <taxon>Tracheophyta</taxon>
        <taxon>Spermatophyta</taxon>
        <taxon>Magnoliopsida</taxon>
        <taxon>eudicotyledons</taxon>
        <taxon>Gunneridae</taxon>
        <taxon>Pentapetalae</taxon>
        <taxon>asterids</taxon>
        <taxon>campanulids</taxon>
        <taxon>Asterales</taxon>
        <taxon>Asteraceae</taxon>
        <taxon>Asteroideae</taxon>
        <taxon>Heliantheae alliance</taxon>
        <taxon>Millerieae</taxon>
        <taxon>Smallanthus</taxon>
    </lineage>
</organism>
<comment type="caution">
    <text evidence="1">The sequence shown here is derived from an EMBL/GenBank/DDBJ whole genome shotgun (WGS) entry which is preliminary data.</text>
</comment>
<name>A0ACB8YBC0_9ASTR</name>
<accession>A0ACB8YBC0</accession>
<protein>
    <submittedName>
        <fullName evidence="1">Uncharacterized protein</fullName>
    </submittedName>
</protein>